<dbReference type="AlphaFoldDB" id="A0ABD3RVN7"/>
<evidence type="ECO:0000313" key="10">
    <source>
        <dbReference type="Proteomes" id="UP001530377"/>
    </source>
</evidence>
<evidence type="ECO:0000313" key="9">
    <source>
        <dbReference type="EMBL" id="KAL3816267.1"/>
    </source>
</evidence>
<comment type="cofactor">
    <cofactor evidence="1 7">
        <name>FAD</name>
        <dbReference type="ChEBI" id="CHEBI:57692"/>
    </cofactor>
</comment>
<evidence type="ECO:0000256" key="3">
    <source>
        <dbReference type="ARBA" id="ARBA00022729"/>
    </source>
</evidence>
<proteinExistence type="predicted"/>
<dbReference type="SUPFAM" id="SSF52833">
    <property type="entry name" value="Thioredoxin-like"/>
    <property type="match status" value="1"/>
</dbReference>
<evidence type="ECO:0000256" key="6">
    <source>
        <dbReference type="ARBA" id="ARBA00023157"/>
    </source>
</evidence>
<dbReference type="CDD" id="cd02961">
    <property type="entry name" value="PDI_a_family"/>
    <property type="match status" value="1"/>
</dbReference>
<keyword evidence="7" id="KW-0812">Transmembrane</keyword>
<dbReference type="InterPro" id="IPR036249">
    <property type="entry name" value="Thioredoxin-like_sf"/>
</dbReference>
<reference evidence="9 10" key="1">
    <citation type="submission" date="2024-10" db="EMBL/GenBank/DDBJ databases">
        <title>Updated reference genomes for cyclostephanoid diatoms.</title>
        <authorList>
            <person name="Roberts W.R."/>
            <person name="Alverson A.J."/>
        </authorList>
    </citation>
    <scope>NUCLEOTIDE SEQUENCE [LARGE SCALE GENOMIC DNA]</scope>
    <source>
        <strain evidence="9 10">AJA228-03</strain>
    </source>
</reference>
<keyword evidence="7" id="KW-1133">Transmembrane helix</keyword>
<dbReference type="SUPFAM" id="SSF69000">
    <property type="entry name" value="FAD-dependent thiol oxidase"/>
    <property type="match status" value="1"/>
</dbReference>
<dbReference type="Pfam" id="PF04777">
    <property type="entry name" value="Evr1_Alr"/>
    <property type="match status" value="1"/>
</dbReference>
<evidence type="ECO:0000256" key="4">
    <source>
        <dbReference type="ARBA" id="ARBA00022827"/>
    </source>
</evidence>
<sequence length="471" mass="54538">MVRPPRNPSAQLISLALATQHHDMHRHCQTFKREYIALAKEVNHRLPDDQPKINFHAISCSAYHWVCMQSNVKTFPAIFAFKANSGEFRLLKEEYITADSIAEALSVQLNAPFIENNLELEGDGYDEFRPVDILGASSYSLTRTRDAVFNDAALSFMHALKTGVFSVKEGRQALNSIQREVFSNWIDLLYWTLPPTWMLHTLINDIRNNIDSVMSSEENLLFMVERHRDVVNGGNMKWSVQCSKSDDRAGYSCGLWSLFHIVSIGVIERHRAVLGARDQVSTKFVAQTVRNYVEQFFDCAVCKEYFLEMFDRCGFNHCRRFKQPQKLPPRESWAEFAMWLWEVHNDVNVKLVEAGSQREGGNVGISKRKSNLSDWPTVKQCPSCRDDKGNWKKDAILRHLKKEYWPAGVQNFRFVVLKKKEETSHDESSGFVSFFLENIFYLVLAAAIIMWSKRQFIHFTGRHKKMDQDYV</sequence>
<evidence type="ECO:0000256" key="5">
    <source>
        <dbReference type="ARBA" id="ARBA00023002"/>
    </source>
</evidence>
<keyword evidence="6" id="KW-1015">Disulfide bond</keyword>
<dbReference type="InterPro" id="IPR017905">
    <property type="entry name" value="ERV/ALR_sulphydryl_oxidase"/>
</dbReference>
<dbReference type="GO" id="GO:0016972">
    <property type="term" value="F:thiol oxidase activity"/>
    <property type="evidence" value="ECO:0007669"/>
    <property type="project" value="UniProtKB-EC"/>
</dbReference>
<keyword evidence="7" id="KW-0472">Membrane</keyword>
<accession>A0ABD3RVN7</accession>
<dbReference type="InterPro" id="IPR039798">
    <property type="entry name" value="Sulfhydryl_oxidase"/>
</dbReference>
<evidence type="ECO:0000259" key="8">
    <source>
        <dbReference type="PROSITE" id="PS51324"/>
    </source>
</evidence>
<evidence type="ECO:0000256" key="7">
    <source>
        <dbReference type="RuleBase" id="RU371123"/>
    </source>
</evidence>
<feature type="domain" description="ERV/ALR sulfhydryl oxidase" evidence="8">
    <location>
        <begin position="243"/>
        <end position="369"/>
    </location>
</feature>
<keyword evidence="3" id="KW-0732">Signal</keyword>
<evidence type="ECO:0000256" key="2">
    <source>
        <dbReference type="ARBA" id="ARBA00022630"/>
    </source>
</evidence>
<keyword evidence="4 7" id="KW-0274">FAD</keyword>
<dbReference type="PANTHER" id="PTHR22897:SF8">
    <property type="entry name" value="SULFHYDRYL OXIDASE"/>
    <property type="match status" value="1"/>
</dbReference>
<dbReference type="PANTHER" id="PTHR22897">
    <property type="entry name" value="QUIESCIN Q6-RELATED SULFHYDRYL OXIDASE"/>
    <property type="match status" value="1"/>
</dbReference>
<dbReference type="Gene3D" id="1.20.120.310">
    <property type="entry name" value="ERV/ALR sulfhydryl oxidase domain"/>
    <property type="match status" value="1"/>
</dbReference>
<dbReference type="EC" id="1.8.3.2" evidence="7"/>
<comment type="catalytic activity">
    <reaction evidence="7">
        <text>2 R'C(R)SH + O2 = R'C(R)S-S(R)CR' + H2O2</text>
        <dbReference type="Rhea" id="RHEA:17357"/>
        <dbReference type="ChEBI" id="CHEBI:15379"/>
        <dbReference type="ChEBI" id="CHEBI:16240"/>
        <dbReference type="ChEBI" id="CHEBI:16520"/>
        <dbReference type="ChEBI" id="CHEBI:17412"/>
        <dbReference type="EC" id="1.8.3.2"/>
    </reaction>
</comment>
<dbReference type="Proteomes" id="UP001530377">
    <property type="component" value="Unassembled WGS sequence"/>
</dbReference>
<keyword evidence="2 7" id="KW-0285">Flavoprotein</keyword>
<dbReference type="PROSITE" id="PS51324">
    <property type="entry name" value="ERV_ALR"/>
    <property type="match status" value="1"/>
</dbReference>
<feature type="transmembrane region" description="Helical" evidence="7">
    <location>
        <begin position="431"/>
        <end position="452"/>
    </location>
</feature>
<dbReference type="Gene3D" id="3.40.30.10">
    <property type="entry name" value="Glutaredoxin"/>
    <property type="match status" value="1"/>
</dbReference>
<dbReference type="InterPro" id="IPR036774">
    <property type="entry name" value="ERV/ALR_sulphydryl_oxid_sf"/>
</dbReference>
<name>A0ABD3RVN7_9STRA</name>
<protein>
    <recommendedName>
        <fullName evidence="7">Sulfhydryl oxidase</fullName>
        <ecNumber evidence="7">1.8.3.2</ecNumber>
    </recommendedName>
</protein>
<organism evidence="9 10">
    <name type="scientific">Cyclostephanos tholiformis</name>
    <dbReference type="NCBI Taxonomy" id="382380"/>
    <lineage>
        <taxon>Eukaryota</taxon>
        <taxon>Sar</taxon>
        <taxon>Stramenopiles</taxon>
        <taxon>Ochrophyta</taxon>
        <taxon>Bacillariophyta</taxon>
        <taxon>Coscinodiscophyceae</taxon>
        <taxon>Thalassiosirophycidae</taxon>
        <taxon>Stephanodiscales</taxon>
        <taxon>Stephanodiscaceae</taxon>
        <taxon>Cyclostephanos</taxon>
    </lineage>
</organism>
<dbReference type="EMBL" id="JALLPB020000156">
    <property type="protein sequence ID" value="KAL3816267.1"/>
    <property type="molecule type" value="Genomic_DNA"/>
</dbReference>
<gene>
    <name evidence="9" type="ORF">ACHAXA_008075</name>
</gene>
<comment type="caution">
    <text evidence="9">The sequence shown here is derived from an EMBL/GenBank/DDBJ whole genome shotgun (WGS) entry which is preliminary data.</text>
</comment>
<keyword evidence="10" id="KW-1185">Reference proteome</keyword>
<evidence type="ECO:0000256" key="1">
    <source>
        <dbReference type="ARBA" id="ARBA00001974"/>
    </source>
</evidence>
<keyword evidence="5 7" id="KW-0560">Oxidoreductase</keyword>